<feature type="region of interest" description="Disordered" evidence="10">
    <location>
        <begin position="1"/>
        <end position="45"/>
    </location>
</feature>
<dbReference type="FunFam" id="3.40.50.720:FF:000058">
    <property type="entry name" value="Putative oxidoreductase GLYR1 homolog"/>
    <property type="match status" value="1"/>
</dbReference>
<comment type="catalytic activity">
    <reaction evidence="7">
        <text>glycolate + NADP(+) = glyoxylate + NADPH + H(+)</text>
        <dbReference type="Rhea" id="RHEA:10992"/>
        <dbReference type="ChEBI" id="CHEBI:15378"/>
        <dbReference type="ChEBI" id="CHEBI:29805"/>
        <dbReference type="ChEBI" id="CHEBI:36655"/>
        <dbReference type="ChEBI" id="CHEBI:57783"/>
        <dbReference type="ChEBI" id="CHEBI:58349"/>
        <dbReference type="EC" id="1.1.1.79"/>
    </reaction>
</comment>
<dbReference type="PANTHER" id="PTHR43580">
    <property type="entry name" value="OXIDOREDUCTASE GLYR1-RELATED"/>
    <property type="match status" value="1"/>
</dbReference>
<dbReference type="FunFam" id="1.10.1040.10:FF:000016">
    <property type="entry name" value="Glyoxylate/succinic semialdehyde reductase 2"/>
    <property type="match status" value="1"/>
</dbReference>
<evidence type="ECO:0000256" key="5">
    <source>
        <dbReference type="ARBA" id="ARBA00023027"/>
    </source>
</evidence>
<dbReference type="Gene3D" id="1.10.1040.10">
    <property type="entry name" value="N-(1-d-carboxylethyl)-l-norvaline Dehydrogenase, domain 2"/>
    <property type="match status" value="1"/>
</dbReference>
<keyword evidence="2" id="KW-0521">NADP</keyword>
<dbReference type="Gene3D" id="3.40.50.720">
    <property type="entry name" value="NAD(P)-binding Rossmann-like Domain"/>
    <property type="match status" value="1"/>
</dbReference>
<comment type="catalytic activity">
    <reaction evidence="6">
        <text>4-hydroxybutanoate + NADP(+) = succinate semialdehyde + NADPH + H(+)</text>
        <dbReference type="Rhea" id="RHEA:26381"/>
        <dbReference type="ChEBI" id="CHEBI:15378"/>
        <dbReference type="ChEBI" id="CHEBI:16724"/>
        <dbReference type="ChEBI" id="CHEBI:57706"/>
        <dbReference type="ChEBI" id="CHEBI:57783"/>
        <dbReference type="ChEBI" id="CHEBI:58349"/>
        <dbReference type="EC" id="1.1.1.n11"/>
    </reaction>
</comment>
<keyword evidence="14" id="KW-1185">Reference proteome</keyword>
<comment type="caution">
    <text evidence="13">The sequence shown here is derived from an EMBL/GenBank/DDBJ whole genome shotgun (WGS) entry which is preliminary data.</text>
</comment>
<dbReference type="SUPFAM" id="SSF48179">
    <property type="entry name" value="6-phosphogluconate dehydrogenase C-terminal domain-like"/>
    <property type="match status" value="1"/>
</dbReference>
<evidence type="ECO:0000256" key="6">
    <source>
        <dbReference type="ARBA" id="ARBA00052582"/>
    </source>
</evidence>
<dbReference type="SUPFAM" id="SSF51735">
    <property type="entry name" value="NAD(P)-binding Rossmann-fold domains"/>
    <property type="match status" value="1"/>
</dbReference>
<dbReference type="Pfam" id="PF03446">
    <property type="entry name" value="NAD_binding_2"/>
    <property type="match status" value="1"/>
</dbReference>
<dbReference type="PANTHER" id="PTHR43580:SF2">
    <property type="entry name" value="CYTOKINE-LIKE NUCLEAR FACTOR N-PAC"/>
    <property type="match status" value="1"/>
</dbReference>
<protein>
    <submittedName>
        <fullName evidence="13">Glyoxylate succinic semialdehyde reductase chloroplastic</fullName>
    </submittedName>
</protein>
<evidence type="ECO:0000313" key="13">
    <source>
        <dbReference type="EMBL" id="GBF93518.1"/>
    </source>
</evidence>
<name>A0A2V0P0X5_9CHLO</name>
<proteinExistence type="inferred from homology"/>
<dbReference type="InParanoid" id="A0A2V0P0X5"/>
<comment type="function">
    <text evidence="8">Catalyzes the NADPH-dependent reduction of glyoxylate to glycolate as well as succinic semialdehyde (SSA) to gamma-hydroxybutyrate in vitro. May function in redox homeostasis and play a role in oxidative stress tolerance by detoxifying glyoxylate and SSA generated in glycolate metabolism and GABA metabolism, respectively.</text>
</comment>
<keyword evidence="4" id="KW-0346">Stress response</keyword>
<evidence type="ECO:0000256" key="8">
    <source>
        <dbReference type="ARBA" id="ARBA00056683"/>
    </source>
</evidence>
<dbReference type="GO" id="GO:0030267">
    <property type="term" value="F:glyoxylate reductase (NADPH) activity"/>
    <property type="evidence" value="ECO:0007669"/>
    <property type="project" value="UniProtKB-EC"/>
</dbReference>
<keyword evidence="3" id="KW-0560">Oxidoreductase</keyword>
<dbReference type="InterPro" id="IPR036291">
    <property type="entry name" value="NAD(P)-bd_dom_sf"/>
</dbReference>
<evidence type="ECO:0000256" key="1">
    <source>
        <dbReference type="ARBA" id="ARBA00007598"/>
    </source>
</evidence>
<feature type="active site" evidence="9">
    <location>
        <position position="216"/>
    </location>
</feature>
<dbReference type="InterPro" id="IPR006115">
    <property type="entry name" value="6PGDH_NADP-bd"/>
</dbReference>
<dbReference type="STRING" id="307507.A0A2V0P0X5"/>
<dbReference type="InterPro" id="IPR013328">
    <property type="entry name" value="6PGD_dom2"/>
</dbReference>
<dbReference type="Proteomes" id="UP000247498">
    <property type="component" value="Unassembled WGS sequence"/>
</dbReference>
<dbReference type="OrthoDB" id="435038at2759"/>
<evidence type="ECO:0000256" key="7">
    <source>
        <dbReference type="ARBA" id="ARBA00052769"/>
    </source>
</evidence>
<accession>A0A2V0P0X5</accession>
<dbReference type="InterPro" id="IPR015815">
    <property type="entry name" value="HIBADH-related"/>
</dbReference>
<evidence type="ECO:0000259" key="11">
    <source>
        <dbReference type="Pfam" id="PF03446"/>
    </source>
</evidence>
<dbReference type="GO" id="GO:0050661">
    <property type="term" value="F:NADP binding"/>
    <property type="evidence" value="ECO:0007669"/>
    <property type="project" value="InterPro"/>
</dbReference>
<evidence type="ECO:0000256" key="10">
    <source>
        <dbReference type="SAM" id="MobiDB-lite"/>
    </source>
</evidence>
<sequence length="339" mass="34174">MVSVTRPAAARPAGQIAAAAPGPRPVAGARRTPPQPPRAAAVPTAEPGSTTLGFIGIGIMGLAMANNLLKAGYKVVVWNRNPAKCEPLRAAGAQVASSAAEAAATADITFAMLSDPEAALAVAQDVAKGLRPGKGYVDVSTVDAATSAAVSKLAAAAGASFLEAPVSGSKGPAEAGQLIFLCAGDRPLFDAAAGPLDVMGKRAFYLGPVGAGAHMKLVVNMVMGSMMAAFAEGLALSDQLGLSQQDMLEVMSLGAINAPMFALKGPAMIKGSYPPAFPLKHQQKDLRLALAAADARGQPLAVAAAANDLYIRAKGAGRGDEDFSAVLAAVLQQQQQGQQ</sequence>
<dbReference type="EMBL" id="BDRX01000041">
    <property type="protein sequence ID" value="GBF93518.1"/>
    <property type="molecule type" value="Genomic_DNA"/>
</dbReference>
<evidence type="ECO:0000256" key="2">
    <source>
        <dbReference type="ARBA" id="ARBA00022857"/>
    </source>
</evidence>
<evidence type="ECO:0000313" key="14">
    <source>
        <dbReference type="Proteomes" id="UP000247498"/>
    </source>
</evidence>
<organism evidence="13 14">
    <name type="scientific">Raphidocelis subcapitata</name>
    <dbReference type="NCBI Taxonomy" id="307507"/>
    <lineage>
        <taxon>Eukaryota</taxon>
        <taxon>Viridiplantae</taxon>
        <taxon>Chlorophyta</taxon>
        <taxon>core chlorophytes</taxon>
        <taxon>Chlorophyceae</taxon>
        <taxon>CS clade</taxon>
        <taxon>Sphaeropleales</taxon>
        <taxon>Selenastraceae</taxon>
        <taxon>Raphidocelis</taxon>
    </lineage>
</organism>
<evidence type="ECO:0000256" key="4">
    <source>
        <dbReference type="ARBA" id="ARBA00023016"/>
    </source>
</evidence>
<feature type="domain" description="6-phosphogluconate dehydrogenase NADP-binding" evidence="11">
    <location>
        <begin position="52"/>
        <end position="207"/>
    </location>
</feature>
<keyword evidence="5" id="KW-0520">NAD</keyword>
<gene>
    <name evidence="13" type="ORF">Rsub_06651</name>
</gene>
<dbReference type="FunCoup" id="A0A2V0P0X5">
    <property type="interactions" value="2473"/>
</dbReference>
<dbReference type="Pfam" id="PF14833">
    <property type="entry name" value="NAD_binding_11"/>
    <property type="match status" value="1"/>
</dbReference>
<evidence type="ECO:0000256" key="9">
    <source>
        <dbReference type="PIRSR" id="PIRSR000103-1"/>
    </source>
</evidence>
<evidence type="ECO:0000259" key="12">
    <source>
        <dbReference type="Pfam" id="PF14833"/>
    </source>
</evidence>
<comment type="similarity">
    <text evidence="1">Belongs to the HIBADH-related family. NP60 subfamily.</text>
</comment>
<evidence type="ECO:0000256" key="3">
    <source>
        <dbReference type="ARBA" id="ARBA00023002"/>
    </source>
</evidence>
<dbReference type="GO" id="GO:0005737">
    <property type="term" value="C:cytoplasm"/>
    <property type="evidence" value="ECO:0007669"/>
    <property type="project" value="UniProtKB-ARBA"/>
</dbReference>
<dbReference type="InterPro" id="IPR051265">
    <property type="entry name" value="HIBADH-related_NP60_sf"/>
</dbReference>
<reference evidence="13 14" key="1">
    <citation type="journal article" date="2018" name="Sci. Rep.">
        <title>Raphidocelis subcapitata (=Pseudokirchneriella subcapitata) provides an insight into genome evolution and environmental adaptations in the Sphaeropleales.</title>
        <authorList>
            <person name="Suzuki S."/>
            <person name="Yamaguchi H."/>
            <person name="Nakajima N."/>
            <person name="Kawachi M."/>
        </authorList>
    </citation>
    <scope>NUCLEOTIDE SEQUENCE [LARGE SCALE GENOMIC DNA]</scope>
    <source>
        <strain evidence="13 14">NIES-35</strain>
    </source>
</reference>
<dbReference type="InterPro" id="IPR029154">
    <property type="entry name" value="HIBADH-like_NADP-bd"/>
</dbReference>
<dbReference type="PIRSF" id="PIRSF000103">
    <property type="entry name" value="HIBADH"/>
    <property type="match status" value="1"/>
</dbReference>
<dbReference type="AlphaFoldDB" id="A0A2V0P0X5"/>
<dbReference type="InterPro" id="IPR008927">
    <property type="entry name" value="6-PGluconate_DH-like_C_sf"/>
</dbReference>
<dbReference type="GO" id="GO:0051287">
    <property type="term" value="F:NAD binding"/>
    <property type="evidence" value="ECO:0007669"/>
    <property type="project" value="InterPro"/>
</dbReference>
<feature type="domain" description="3-hydroxyisobutyrate dehydrogenase-like NAD-binding" evidence="12">
    <location>
        <begin position="210"/>
        <end position="328"/>
    </location>
</feature>